<evidence type="ECO:0000256" key="3">
    <source>
        <dbReference type="ARBA" id="ARBA00022642"/>
    </source>
</evidence>
<evidence type="ECO:0000256" key="6">
    <source>
        <dbReference type="ARBA" id="ARBA00022741"/>
    </source>
</evidence>
<comment type="function">
    <text evidence="1 10">Catalyzes the reversible adenylation of nicotinate mononucleotide (NaMN) to nicotinic acid adenine dinucleotide (NaAD).</text>
</comment>
<dbReference type="EC" id="2.7.7.18" evidence="10"/>
<dbReference type="PANTHER" id="PTHR39321">
    <property type="entry name" value="NICOTINATE-NUCLEOTIDE ADENYLYLTRANSFERASE-RELATED"/>
    <property type="match status" value="1"/>
</dbReference>
<organism evidence="12 13">
    <name type="scientific">Gloeobacter morelensis MG652769</name>
    <dbReference type="NCBI Taxonomy" id="2781736"/>
    <lineage>
        <taxon>Bacteria</taxon>
        <taxon>Bacillati</taxon>
        <taxon>Cyanobacteriota</taxon>
        <taxon>Cyanophyceae</taxon>
        <taxon>Gloeobacterales</taxon>
        <taxon>Gloeobacteraceae</taxon>
        <taxon>Gloeobacter</taxon>
        <taxon>Gloeobacter morelensis</taxon>
    </lineage>
</organism>
<gene>
    <name evidence="10 12" type="primary">nadD</name>
    <name evidence="12" type="ORF">ISF26_02135</name>
</gene>
<sequence length="206" mass="22587">MGERLGIFGGTFNPVHRGHLAMAHAARERCKLDQILWVPAAQPPHKPLAGGASIDERVEMVRLAIAGEAGMALSLVDARRPGPSYAIDTLRLLQEQYPGAQWYWLLGQDGLADLPGWYRAAELIPRCRWIVVPRPGSGADPKQAMADLTERFGEMFALLTGFECDISSTQVREQLATGRAGWEKLLSKPVAVYIHRRGLYGLSASA</sequence>
<evidence type="ECO:0000256" key="9">
    <source>
        <dbReference type="ARBA" id="ARBA00048721"/>
    </source>
</evidence>
<dbReference type="InterPro" id="IPR005248">
    <property type="entry name" value="NadD/NMNAT"/>
</dbReference>
<dbReference type="Gene3D" id="3.40.50.620">
    <property type="entry name" value="HUPs"/>
    <property type="match status" value="1"/>
</dbReference>
<dbReference type="CDD" id="cd02165">
    <property type="entry name" value="NMNAT"/>
    <property type="match status" value="1"/>
</dbReference>
<keyword evidence="6 10" id="KW-0547">Nucleotide-binding</keyword>
<evidence type="ECO:0000313" key="13">
    <source>
        <dbReference type="Proteomes" id="UP001054846"/>
    </source>
</evidence>
<evidence type="ECO:0000256" key="5">
    <source>
        <dbReference type="ARBA" id="ARBA00022695"/>
    </source>
</evidence>
<keyword evidence="3 10" id="KW-0662">Pyridine nucleotide biosynthesis</keyword>
<name>A0ABY3PN09_9CYAN</name>
<evidence type="ECO:0000313" key="12">
    <source>
        <dbReference type="EMBL" id="UFP95071.1"/>
    </source>
</evidence>
<comment type="pathway">
    <text evidence="2 10">Cofactor biosynthesis; NAD(+) biosynthesis; deamido-NAD(+) from nicotinate D-ribonucleotide: step 1/1.</text>
</comment>
<evidence type="ECO:0000256" key="1">
    <source>
        <dbReference type="ARBA" id="ARBA00002324"/>
    </source>
</evidence>
<keyword evidence="7 10" id="KW-0067">ATP-binding</keyword>
<feature type="domain" description="Cytidyltransferase-like" evidence="11">
    <location>
        <begin position="7"/>
        <end position="173"/>
    </location>
</feature>
<dbReference type="Proteomes" id="UP001054846">
    <property type="component" value="Chromosome"/>
</dbReference>
<protein>
    <recommendedName>
        <fullName evidence="10">Probable nicotinate-nucleotide adenylyltransferase</fullName>
        <ecNumber evidence="10">2.7.7.18</ecNumber>
    </recommendedName>
    <alternativeName>
        <fullName evidence="10">Deamido-NAD(+) diphosphorylase</fullName>
    </alternativeName>
    <alternativeName>
        <fullName evidence="10">Deamido-NAD(+) pyrophosphorylase</fullName>
    </alternativeName>
    <alternativeName>
        <fullName evidence="10">Nicotinate mononucleotide adenylyltransferase</fullName>
        <shortName evidence="10">NaMN adenylyltransferase</shortName>
    </alternativeName>
</protein>
<dbReference type="InterPro" id="IPR004821">
    <property type="entry name" value="Cyt_trans-like"/>
</dbReference>
<dbReference type="InterPro" id="IPR014729">
    <property type="entry name" value="Rossmann-like_a/b/a_fold"/>
</dbReference>
<dbReference type="NCBIfam" id="TIGR00482">
    <property type="entry name" value="nicotinate (nicotinamide) nucleotide adenylyltransferase"/>
    <property type="match status" value="1"/>
</dbReference>
<evidence type="ECO:0000256" key="7">
    <source>
        <dbReference type="ARBA" id="ARBA00022840"/>
    </source>
</evidence>
<dbReference type="RefSeq" id="WP_230842212.1">
    <property type="nucleotide sequence ID" value="NZ_CP063845.1"/>
</dbReference>
<evidence type="ECO:0000256" key="10">
    <source>
        <dbReference type="HAMAP-Rule" id="MF_00244"/>
    </source>
</evidence>
<dbReference type="EMBL" id="CP063845">
    <property type="protein sequence ID" value="UFP95071.1"/>
    <property type="molecule type" value="Genomic_DNA"/>
</dbReference>
<reference evidence="12 13" key="1">
    <citation type="journal article" date="2021" name="Genome Biol. Evol.">
        <title>Complete Genome Sequencing of a Novel Gloeobacter Species from a Waterfall Cave in Mexico.</title>
        <authorList>
            <person name="Saw J.H."/>
            <person name="Cardona T."/>
            <person name="Montejano G."/>
        </authorList>
    </citation>
    <scope>NUCLEOTIDE SEQUENCE [LARGE SCALE GENOMIC DNA]</scope>
    <source>
        <strain evidence="12">MG652769</strain>
    </source>
</reference>
<dbReference type="PANTHER" id="PTHR39321:SF3">
    <property type="entry name" value="PHOSPHOPANTETHEINE ADENYLYLTRANSFERASE"/>
    <property type="match status" value="1"/>
</dbReference>
<keyword evidence="5 10" id="KW-0548">Nucleotidyltransferase</keyword>
<keyword evidence="13" id="KW-1185">Reference proteome</keyword>
<keyword evidence="8 10" id="KW-0520">NAD</keyword>
<proteinExistence type="inferred from homology"/>
<evidence type="ECO:0000256" key="8">
    <source>
        <dbReference type="ARBA" id="ARBA00023027"/>
    </source>
</evidence>
<dbReference type="GO" id="GO:0016779">
    <property type="term" value="F:nucleotidyltransferase activity"/>
    <property type="evidence" value="ECO:0007669"/>
    <property type="project" value="UniProtKB-KW"/>
</dbReference>
<keyword evidence="4 10" id="KW-0808">Transferase</keyword>
<dbReference type="NCBIfam" id="TIGR00125">
    <property type="entry name" value="cyt_tran_rel"/>
    <property type="match status" value="1"/>
</dbReference>
<evidence type="ECO:0000256" key="4">
    <source>
        <dbReference type="ARBA" id="ARBA00022679"/>
    </source>
</evidence>
<accession>A0ABY3PN09</accession>
<comment type="similarity">
    <text evidence="10">Belongs to the NadD family.</text>
</comment>
<evidence type="ECO:0000256" key="2">
    <source>
        <dbReference type="ARBA" id="ARBA00005019"/>
    </source>
</evidence>
<evidence type="ECO:0000259" key="11">
    <source>
        <dbReference type="Pfam" id="PF01467"/>
    </source>
</evidence>
<dbReference type="Pfam" id="PF01467">
    <property type="entry name" value="CTP_transf_like"/>
    <property type="match status" value="1"/>
</dbReference>
<comment type="catalytic activity">
    <reaction evidence="9 10">
        <text>nicotinate beta-D-ribonucleotide + ATP + H(+) = deamido-NAD(+) + diphosphate</text>
        <dbReference type="Rhea" id="RHEA:22860"/>
        <dbReference type="ChEBI" id="CHEBI:15378"/>
        <dbReference type="ChEBI" id="CHEBI:30616"/>
        <dbReference type="ChEBI" id="CHEBI:33019"/>
        <dbReference type="ChEBI" id="CHEBI:57502"/>
        <dbReference type="ChEBI" id="CHEBI:58437"/>
        <dbReference type="EC" id="2.7.7.18"/>
    </reaction>
</comment>
<dbReference type="NCBIfam" id="NF000840">
    <property type="entry name" value="PRK00071.1-3"/>
    <property type="match status" value="1"/>
</dbReference>
<dbReference type="SUPFAM" id="SSF52374">
    <property type="entry name" value="Nucleotidylyl transferase"/>
    <property type="match status" value="1"/>
</dbReference>
<dbReference type="HAMAP" id="MF_00244">
    <property type="entry name" value="NaMN_adenylyltr"/>
    <property type="match status" value="1"/>
</dbReference>